<dbReference type="EMBL" id="JANEYF010001954">
    <property type="protein sequence ID" value="KAJ8953793.1"/>
    <property type="molecule type" value="Genomic_DNA"/>
</dbReference>
<organism evidence="1 2">
    <name type="scientific">Rhamnusium bicolor</name>
    <dbReference type="NCBI Taxonomy" id="1586634"/>
    <lineage>
        <taxon>Eukaryota</taxon>
        <taxon>Metazoa</taxon>
        <taxon>Ecdysozoa</taxon>
        <taxon>Arthropoda</taxon>
        <taxon>Hexapoda</taxon>
        <taxon>Insecta</taxon>
        <taxon>Pterygota</taxon>
        <taxon>Neoptera</taxon>
        <taxon>Endopterygota</taxon>
        <taxon>Coleoptera</taxon>
        <taxon>Polyphaga</taxon>
        <taxon>Cucujiformia</taxon>
        <taxon>Chrysomeloidea</taxon>
        <taxon>Cerambycidae</taxon>
        <taxon>Lepturinae</taxon>
        <taxon>Rhagiini</taxon>
        <taxon>Rhamnusium</taxon>
    </lineage>
</organism>
<dbReference type="AlphaFoldDB" id="A0AAV8YRY4"/>
<sequence length="89" mass="9776">MLLNDLIDDPQDLIPLSVMRQKIRSLAEEIDAVSLMHHSIGNVDIDAGETINWIDSVAKLIEHEHLIHANNSAGSNDDVMKIATPPGQN</sequence>
<dbReference type="Proteomes" id="UP001162156">
    <property type="component" value="Unassembled WGS sequence"/>
</dbReference>
<name>A0AAV8YRY4_9CUCU</name>
<accession>A0AAV8YRY4</accession>
<gene>
    <name evidence="1" type="ORF">NQ314_007206</name>
</gene>
<evidence type="ECO:0000313" key="1">
    <source>
        <dbReference type="EMBL" id="KAJ8953793.1"/>
    </source>
</evidence>
<comment type="caution">
    <text evidence="1">The sequence shown here is derived from an EMBL/GenBank/DDBJ whole genome shotgun (WGS) entry which is preliminary data.</text>
</comment>
<evidence type="ECO:0000313" key="2">
    <source>
        <dbReference type="Proteomes" id="UP001162156"/>
    </source>
</evidence>
<reference evidence="1" key="1">
    <citation type="journal article" date="2023" name="Insect Mol. Biol.">
        <title>Genome sequencing provides insights into the evolution of gene families encoding plant cell wall-degrading enzymes in longhorned beetles.</title>
        <authorList>
            <person name="Shin N.R."/>
            <person name="Okamura Y."/>
            <person name="Kirsch R."/>
            <person name="Pauchet Y."/>
        </authorList>
    </citation>
    <scope>NUCLEOTIDE SEQUENCE</scope>
    <source>
        <strain evidence="1">RBIC_L_NR</strain>
    </source>
</reference>
<keyword evidence="2" id="KW-1185">Reference proteome</keyword>
<protein>
    <submittedName>
        <fullName evidence="1">Uncharacterized protein</fullName>
    </submittedName>
</protein>
<proteinExistence type="predicted"/>